<name>A0A444IAY9_RHILE</name>
<evidence type="ECO:0000313" key="3">
    <source>
        <dbReference type="EMBL" id="RWX36172.1"/>
    </source>
</evidence>
<proteinExistence type="predicted"/>
<comment type="caution">
    <text evidence="3">The sequence shown here is derived from an EMBL/GenBank/DDBJ whole genome shotgun (WGS) entry which is preliminary data.</text>
</comment>
<keyword evidence="2" id="KW-0472">Membrane</keyword>
<dbReference type="AlphaFoldDB" id="A0A444IAY9"/>
<feature type="region of interest" description="Disordered" evidence="1">
    <location>
        <begin position="1"/>
        <end position="28"/>
    </location>
</feature>
<keyword evidence="2" id="KW-1133">Transmembrane helix</keyword>
<evidence type="ECO:0000313" key="4">
    <source>
        <dbReference type="Proteomes" id="UP000283817"/>
    </source>
</evidence>
<evidence type="ECO:0000256" key="2">
    <source>
        <dbReference type="SAM" id="Phobius"/>
    </source>
</evidence>
<gene>
    <name evidence="3" type="ORF">EHI47_03515</name>
</gene>
<dbReference type="EMBL" id="SBHX01000008">
    <property type="protein sequence ID" value="RWX36172.1"/>
    <property type="molecule type" value="Genomic_DNA"/>
</dbReference>
<feature type="compositionally biased region" description="Polar residues" evidence="1">
    <location>
        <begin position="112"/>
        <end position="123"/>
    </location>
</feature>
<reference evidence="3 4" key="1">
    <citation type="submission" date="2019-01" db="EMBL/GenBank/DDBJ databases">
        <title>RHIZO-ID as a novel technology for direct rhizobia identification.</title>
        <authorList>
            <person name="De Meyer S.E."/>
        </authorList>
    </citation>
    <scope>NUCLEOTIDE SEQUENCE [LARGE SCALE GENOMIC DNA]</scope>
    <source>
        <strain evidence="3 4">WSM448</strain>
    </source>
</reference>
<feature type="compositionally biased region" description="Polar residues" evidence="1">
    <location>
        <begin position="1"/>
        <end position="22"/>
    </location>
</feature>
<feature type="transmembrane region" description="Helical" evidence="2">
    <location>
        <begin position="32"/>
        <end position="50"/>
    </location>
</feature>
<keyword evidence="2" id="KW-0812">Transmembrane</keyword>
<accession>A0A444IAY9</accession>
<sequence length="123" mass="12846">MMTNSNHKSQHQPEQVTENATDARQGRYGKPVLAVLVSALVLAMMAWGAAEIWGESIDTDPKPTASTVLDPINAQPHGAGTFDNNPAGGGSRPPEATDRDPTPEGNGGGPTMITTPSGTEKIR</sequence>
<dbReference type="Proteomes" id="UP000283817">
    <property type="component" value="Unassembled WGS sequence"/>
</dbReference>
<evidence type="ECO:0000256" key="1">
    <source>
        <dbReference type="SAM" id="MobiDB-lite"/>
    </source>
</evidence>
<protein>
    <submittedName>
        <fullName evidence="3">Uncharacterized protein</fullName>
    </submittedName>
</protein>
<organism evidence="3 4">
    <name type="scientific">Rhizobium leguminosarum</name>
    <dbReference type="NCBI Taxonomy" id="384"/>
    <lineage>
        <taxon>Bacteria</taxon>
        <taxon>Pseudomonadati</taxon>
        <taxon>Pseudomonadota</taxon>
        <taxon>Alphaproteobacteria</taxon>
        <taxon>Hyphomicrobiales</taxon>
        <taxon>Rhizobiaceae</taxon>
        <taxon>Rhizobium/Agrobacterium group</taxon>
        <taxon>Rhizobium</taxon>
    </lineage>
</organism>
<feature type="region of interest" description="Disordered" evidence="1">
    <location>
        <begin position="56"/>
        <end position="123"/>
    </location>
</feature>